<dbReference type="RefSeq" id="WP_125553780.1">
    <property type="nucleotide sequence ID" value="NZ_RBVX01000001.1"/>
</dbReference>
<accession>A0A3R9PPE2</accession>
<evidence type="ECO:0000313" key="2">
    <source>
        <dbReference type="Proteomes" id="UP000275076"/>
    </source>
</evidence>
<proteinExistence type="predicted"/>
<comment type="caution">
    <text evidence="1">The sequence shown here is derived from an EMBL/GenBank/DDBJ whole genome shotgun (WGS) entry which is preliminary data.</text>
</comment>
<protein>
    <submittedName>
        <fullName evidence="1">Uncharacterized protein</fullName>
    </submittedName>
</protein>
<evidence type="ECO:0000313" key="1">
    <source>
        <dbReference type="EMBL" id="RSL35298.1"/>
    </source>
</evidence>
<dbReference type="AlphaFoldDB" id="A0A3R9PPE2"/>
<keyword evidence="2" id="KW-1185">Reference proteome</keyword>
<dbReference type="EMBL" id="RBVX01000001">
    <property type="protein sequence ID" value="RSL35298.1"/>
    <property type="molecule type" value="Genomic_DNA"/>
</dbReference>
<organism evidence="1 2">
    <name type="scientific">Salibacterium salarium</name>
    <dbReference type="NCBI Taxonomy" id="284579"/>
    <lineage>
        <taxon>Bacteria</taxon>
        <taxon>Bacillati</taxon>
        <taxon>Bacillota</taxon>
        <taxon>Bacilli</taxon>
        <taxon>Bacillales</taxon>
        <taxon>Bacillaceae</taxon>
    </lineage>
</organism>
<reference evidence="1 2" key="1">
    <citation type="submission" date="2018-10" db="EMBL/GenBank/DDBJ databases">
        <title>Draft genome sequence of Bacillus salarius IM0101, isolated from a hypersaline soil in Inner Mongolia, China.</title>
        <authorList>
            <person name="Yamprayoonswat W."/>
            <person name="Boonvisut S."/>
            <person name="Jumpathong W."/>
            <person name="Sittihan S."/>
            <person name="Ruangsuj P."/>
            <person name="Wanthongcharoen S."/>
            <person name="Thongpramul N."/>
            <person name="Pimmason S."/>
            <person name="Yu B."/>
            <person name="Yasawong M."/>
        </authorList>
    </citation>
    <scope>NUCLEOTIDE SEQUENCE [LARGE SCALE GENOMIC DNA]</scope>
    <source>
        <strain evidence="1 2">IM0101</strain>
    </source>
</reference>
<dbReference type="Proteomes" id="UP000275076">
    <property type="component" value="Unassembled WGS sequence"/>
</dbReference>
<sequence length="71" mass="8191">MATTKKLQEDLERETIREKVIYVDGVEIISQALNEPSEEAITSFRRGFKDYIRDKRINEGYEGVIQVAATK</sequence>
<name>A0A3R9PPE2_9BACI</name>
<gene>
    <name evidence="1" type="ORF">D7Z54_01665</name>
</gene>